<reference evidence="1 2" key="1">
    <citation type="submission" date="2018-03" db="EMBL/GenBank/DDBJ databases">
        <title>Genomic Encyclopedia of Archaeal and Bacterial Type Strains, Phase II (KMG-II): from individual species to whole genera.</title>
        <authorList>
            <person name="Goeker M."/>
        </authorList>
    </citation>
    <scope>NUCLEOTIDE SEQUENCE [LARGE SCALE GENOMIC DNA]</scope>
    <source>
        <strain evidence="1 2">DSM 29328</strain>
    </source>
</reference>
<dbReference type="RefSeq" id="WP_106203308.1">
    <property type="nucleotide sequence ID" value="NZ_PVTD01000001.1"/>
</dbReference>
<name>A0A2T0RZI1_9RHOB</name>
<comment type="caution">
    <text evidence="1">The sequence shown here is derived from an EMBL/GenBank/DDBJ whole genome shotgun (WGS) entry which is preliminary data.</text>
</comment>
<organism evidence="1 2">
    <name type="scientific">Aliiruegeria haliotis</name>
    <dbReference type="NCBI Taxonomy" id="1280846"/>
    <lineage>
        <taxon>Bacteria</taxon>
        <taxon>Pseudomonadati</taxon>
        <taxon>Pseudomonadota</taxon>
        <taxon>Alphaproteobacteria</taxon>
        <taxon>Rhodobacterales</taxon>
        <taxon>Roseobacteraceae</taxon>
        <taxon>Aliiruegeria</taxon>
    </lineage>
</organism>
<evidence type="ECO:0000313" key="1">
    <source>
        <dbReference type="EMBL" id="PRY26560.1"/>
    </source>
</evidence>
<accession>A0A2T0RZI1</accession>
<dbReference type="Proteomes" id="UP000239480">
    <property type="component" value="Unassembled WGS sequence"/>
</dbReference>
<protein>
    <submittedName>
        <fullName evidence="1">Uncharacterized protein</fullName>
    </submittedName>
</protein>
<dbReference type="AlphaFoldDB" id="A0A2T0RZI1"/>
<gene>
    <name evidence="1" type="ORF">CLV78_101659</name>
</gene>
<proteinExistence type="predicted"/>
<dbReference type="EMBL" id="PVTD01000001">
    <property type="protein sequence ID" value="PRY26560.1"/>
    <property type="molecule type" value="Genomic_DNA"/>
</dbReference>
<sequence length="77" mass="8365">MGILEDLADKLAADAIDAAEDLGNDDILNEVAKQLGATSTTMEEAYLTSIRIRLSERRARRFLEAKVDKAKEASGKA</sequence>
<keyword evidence="2" id="KW-1185">Reference proteome</keyword>
<evidence type="ECO:0000313" key="2">
    <source>
        <dbReference type="Proteomes" id="UP000239480"/>
    </source>
</evidence>